<dbReference type="SUPFAM" id="SSF102645">
    <property type="entry name" value="CoaB-like"/>
    <property type="match status" value="1"/>
</dbReference>
<dbReference type="GO" id="GO:0015937">
    <property type="term" value="P:coenzyme A biosynthetic process"/>
    <property type="evidence" value="ECO:0007669"/>
    <property type="project" value="UniProtKB-ARBA"/>
</dbReference>
<dbReference type="PANTHER" id="PTHR12290">
    <property type="entry name" value="CORNICHON-RELATED"/>
    <property type="match status" value="1"/>
</dbReference>
<organism evidence="1">
    <name type="scientific">Mesocestoides corti</name>
    <name type="common">Flatworm</name>
    <dbReference type="NCBI Taxonomy" id="53468"/>
    <lineage>
        <taxon>Eukaryota</taxon>
        <taxon>Metazoa</taxon>
        <taxon>Spiralia</taxon>
        <taxon>Lophotrochozoa</taxon>
        <taxon>Platyhelminthes</taxon>
        <taxon>Cestoda</taxon>
        <taxon>Eucestoda</taxon>
        <taxon>Cyclophyllidea</taxon>
        <taxon>Mesocestoididae</taxon>
        <taxon>Mesocestoides</taxon>
    </lineage>
</organism>
<dbReference type="Gene3D" id="3.40.50.10300">
    <property type="entry name" value="CoaB-like"/>
    <property type="match status" value="1"/>
</dbReference>
<dbReference type="WBParaSite" id="MCU_001851-RA">
    <property type="protein sequence ID" value="MCU_001851-RA"/>
    <property type="gene ID" value="MCU_001851"/>
</dbReference>
<accession>A0A5K3ENE9</accession>
<protein>
    <submittedName>
        <fullName evidence="1">DFP domain-containing protein</fullName>
    </submittedName>
</protein>
<evidence type="ECO:0000313" key="1">
    <source>
        <dbReference type="WBParaSite" id="MCU_001851-RA"/>
    </source>
</evidence>
<name>A0A5K3ENE9_MESCO</name>
<dbReference type="InterPro" id="IPR035929">
    <property type="entry name" value="CoaB-like_sf"/>
</dbReference>
<sequence length="383" mass="42963">MAQQDRILSCQVDKADESGLSGSEHFADGVESWLKHETATRNSTAEWQTFTHRAREFVRKFGQTQRIVCITSGGTVVPLELNTVRFIDNFSTGARGAVSAEHFLKLGYAVIFLHRRGSLTPFTNRLCPPGRGTPSIEDWFDLDDASDPDGGASRDASLQPELRPKFAQRVCEVVRSYAQFRERLLLLDFLTVEEYLVQLRWLCHLLSEDGLCLAGSIIYLAAAVSDFYIPRDHLPRHKLHAGQKPEETGGGIIRCHPNGSLTVHLSPVPKLLGLISTKWAQSSLVVSFKLETDEFLVLKRAEAALRKYHTHAVIANLLHTRKVEAWLLHALEGVPTDASISCEHLSVTEYPDEELEKVLIDRVTQLHTNFIEIRKRAAAYETS</sequence>
<dbReference type="GO" id="GO:0003824">
    <property type="term" value="F:catalytic activity"/>
    <property type="evidence" value="ECO:0007669"/>
    <property type="project" value="UniProtKB-ARBA"/>
</dbReference>
<reference evidence="1" key="1">
    <citation type="submission" date="2019-11" db="UniProtKB">
        <authorList>
            <consortium name="WormBaseParasite"/>
        </authorList>
    </citation>
    <scope>IDENTIFICATION</scope>
</reference>
<dbReference type="AlphaFoldDB" id="A0A5K3ENE9"/>
<proteinExistence type="predicted"/>